<evidence type="ECO:0000313" key="3">
    <source>
        <dbReference type="Proteomes" id="UP000605361"/>
    </source>
</evidence>
<comment type="caution">
    <text evidence="2">The sequence shown here is derived from an EMBL/GenBank/DDBJ whole genome shotgun (WGS) entry which is preliminary data.</text>
</comment>
<keyword evidence="2" id="KW-0489">Methyltransferase</keyword>
<dbReference type="EMBL" id="JADOGI010000002">
    <property type="protein sequence ID" value="MBF8184359.1"/>
    <property type="molecule type" value="Genomic_DNA"/>
</dbReference>
<gene>
    <name evidence="2" type="ORF">ITP53_01065</name>
</gene>
<keyword evidence="2" id="KW-0808">Transferase</keyword>
<protein>
    <submittedName>
        <fullName evidence="2">Methyltransferase domain-containing protein</fullName>
    </submittedName>
</protein>
<organism evidence="2 3">
    <name type="scientific">Nonomuraea cypriaca</name>
    <dbReference type="NCBI Taxonomy" id="1187855"/>
    <lineage>
        <taxon>Bacteria</taxon>
        <taxon>Bacillati</taxon>
        <taxon>Actinomycetota</taxon>
        <taxon>Actinomycetes</taxon>
        <taxon>Streptosporangiales</taxon>
        <taxon>Streptosporangiaceae</taxon>
        <taxon>Nonomuraea</taxon>
    </lineage>
</organism>
<dbReference type="GO" id="GO:0032259">
    <property type="term" value="P:methylation"/>
    <property type="evidence" value="ECO:0007669"/>
    <property type="project" value="UniProtKB-KW"/>
</dbReference>
<dbReference type="Proteomes" id="UP000605361">
    <property type="component" value="Unassembled WGS sequence"/>
</dbReference>
<sequence>MMGAFYEDSLKGEDVDVEYADGRVRPLSAERWLRHNEGDEHVLARCGGPTLDVGSGPGRLTVALTRMGIPVLGIDITPLAVELTRRAGGLALRRCVFEPLPGTGRWAEALLADGNIGIGGDPAALLRRLRELVRPGGTVIAELSPPGSQSRVHSVRLRQAGRAGDWFSWATVSADDIAPLAERSGFPAVERWNAAGRWFASLS</sequence>
<dbReference type="Gene3D" id="3.40.50.150">
    <property type="entry name" value="Vaccinia Virus protein VP39"/>
    <property type="match status" value="1"/>
</dbReference>
<dbReference type="InterPro" id="IPR041698">
    <property type="entry name" value="Methyltransf_25"/>
</dbReference>
<dbReference type="InterPro" id="IPR029063">
    <property type="entry name" value="SAM-dependent_MTases_sf"/>
</dbReference>
<feature type="domain" description="Methyltransferase" evidence="1">
    <location>
        <begin position="51"/>
        <end position="137"/>
    </location>
</feature>
<proteinExistence type="predicted"/>
<keyword evidence="3" id="KW-1185">Reference proteome</keyword>
<evidence type="ECO:0000259" key="1">
    <source>
        <dbReference type="Pfam" id="PF13649"/>
    </source>
</evidence>
<accession>A0A931A3Y5</accession>
<reference evidence="2" key="1">
    <citation type="submission" date="2020-11" db="EMBL/GenBank/DDBJ databases">
        <title>Whole-genome analyses of Nonomuraea sp. K274.</title>
        <authorList>
            <person name="Veyisoglu A."/>
        </authorList>
    </citation>
    <scope>NUCLEOTIDE SEQUENCE</scope>
    <source>
        <strain evidence="2">K274</strain>
    </source>
</reference>
<dbReference type="GO" id="GO:0008168">
    <property type="term" value="F:methyltransferase activity"/>
    <property type="evidence" value="ECO:0007669"/>
    <property type="project" value="UniProtKB-KW"/>
</dbReference>
<evidence type="ECO:0000313" key="2">
    <source>
        <dbReference type="EMBL" id="MBF8184359.1"/>
    </source>
</evidence>
<dbReference type="AlphaFoldDB" id="A0A931A3Y5"/>
<dbReference type="Pfam" id="PF13649">
    <property type="entry name" value="Methyltransf_25"/>
    <property type="match status" value="1"/>
</dbReference>
<name>A0A931A3Y5_9ACTN</name>
<dbReference type="SUPFAM" id="SSF53335">
    <property type="entry name" value="S-adenosyl-L-methionine-dependent methyltransferases"/>
    <property type="match status" value="1"/>
</dbReference>
<dbReference type="RefSeq" id="WP_195893345.1">
    <property type="nucleotide sequence ID" value="NZ_JADOGI010000002.1"/>
</dbReference>